<dbReference type="EMBL" id="JAGGNH010000007">
    <property type="protein sequence ID" value="KAJ0967287.1"/>
    <property type="molecule type" value="Genomic_DNA"/>
</dbReference>
<keyword evidence="3" id="KW-1185">Reference proteome</keyword>
<reference evidence="2" key="2">
    <citation type="journal article" date="2022" name="Hortic Res">
        <title>The genome of Dioscorea zingiberensis sheds light on the biosynthesis, origin and evolution of the medicinally important diosgenin saponins.</title>
        <authorList>
            <person name="Li Y."/>
            <person name="Tan C."/>
            <person name="Li Z."/>
            <person name="Guo J."/>
            <person name="Li S."/>
            <person name="Chen X."/>
            <person name="Wang C."/>
            <person name="Dai X."/>
            <person name="Yang H."/>
            <person name="Song W."/>
            <person name="Hou L."/>
            <person name="Xu J."/>
            <person name="Tong Z."/>
            <person name="Xu A."/>
            <person name="Yuan X."/>
            <person name="Wang W."/>
            <person name="Yang Q."/>
            <person name="Chen L."/>
            <person name="Sun Z."/>
            <person name="Wang K."/>
            <person name="Pan B."/>
            <person name="Chen J."/>
            <person name="Bao Y."/>
            <person name="Liu F."/>
            <person name="Qi X."/>
            <person name="Gang D.R."/>
            <person name="Wen J."/>
            <person name="Li J."/>
        </authorList>
    </citation>
    <scope>NUCLEOTIDE SEQUENCE</scope>
    <source>
        <strain evidence="2">Dzin_1.0</strain>
    </source>
</reference>
<dbReference type="Proteomes" id="UP001085076">
    <property type="component" value="Miscellaneous, Linkage group lg07"/>
</dbReference>
<feature type="compositionally biased region" description="Basic and acidic residues" evidence="1">
    <location>
        <begin position="54"/>
        <end position="64"/>
    </location>
</feature>
<organism evidence="2 3">
    <name type="scientific">Dioscorea zingiberensis</name>
    <dbReference type="NCBI Taxonomy" id="325984"/>
    <lineage>
        <taxon>Eukaryota</taxon>
        <taxon>Viridiplantae</taxon>
        <taxon>Streptophyta</taxon>
        <taxon>Embryophyta</taxon>
        <taxon>Tracheophyta</taxon>
        <taxon>Spermatophyta</taxon>
        <taxon>Magnoliopsida</taxon>
        <taxon>Liliopsida</taxon>
        <taxon>Dioscoreales</taxon>
        <taxon>Dioscoreaceae</taxon>
        <taxon>Dioscorea</taxon>
    </lineage>
</organism>
<comment type="caution">
    <text evidence="2">The sequence shown here is derived from an EMBL/GenBank/DDBJ whole genome shotgun (WGS) entry which is preliminary data.</text>
</comment>
<reference evidence="2" key="1">
    <citation type="submission" date="2021-03" db="EMBL/GenBank/DDBJ databases">
        <authorList>
            <person name="Li Z."/>
            <person name="Yang C."/>
        </authorList>
    </citation>
    <scope>NUCLEOTIDE SEQUENCE</scope>
    <source>
        <strain evidence="2">Dzin_1.0</strain>
        <tissue evidence="2">Leaf</tissue>
    </source>
</reference>
<protein>
    <submittedName>
        <fullName evidence="2">Uncharacterized protein</fullName>
    </submittedName>
</protein>
<evidence type="ECO:0000313" key="2">
    <source>
        <dbReference type="EMBL" id="KAJ0967287.1"/>
    </source>
</evidence>
<name>A0A9D5C7A5_9LILI</name>
<proteinExistence type="predicted"/>
<feature type="region of interest" description="Disordered" evidence="1">
    <location>
        <begin position="54"/>
        <end position="74"/>
    </location>
</feature>
<gene>
    <name evidence="2" type="ORF">J5N97_024204</name>
</gene>
<dbReference type="AlphaFoldDB" id="A0A9D5C7A5"/>
<sequence>MDHRSIGAGESGKGTALGLHYPHADVLLNKDTAAKLLKSIGDLARLCGYERNDGDRNCQTRGEGEAWSAPLDDDKGQHRISKSCLHGRAGARGTVVAMECRKGGLVDYALASGAHTSSKTSAA</sequence>
<evidence type="ECO:0000256" key="1">
    <source>
        <dbReference type="SAM" id="MobiDB-lite"/>
    </source>
</evidence>
<accession>A0A9D5C7A5</accession>
<evidence type="ECO:0000313" key="3">
    <source>
        <dbReference type="Proteomes" id="UP001085076"/>
    </source>
</evidence>